<dbReference type="PANTHER" id="PTHR46825">
    <property type="entry name" value="D-ALANYL-D-ALANINE-CARBOXYPEPTIDASE/ENDOPEPTIDASE AMPH"/>
    <property type="match status" value="1"/>
</dbReference>
<dbReference type="InterPro" id="IPR050491">
    <property type="entry name" value="AmpC-like"/>
</dbReference>
<dbReference type="InterPro" id="IPR012338">
    <property type="entry name" value="Beta-lactam/transpept-like"/>
</dbReference>
<accession>A0ABS1FYM4</accession>
<evidence type="ECO:0000313" key="2">
    <source>
        <dbReference type="EMBL" id="MBK1897561.1"/>
    </source>
</evidence>
<sequence length="439" mass="48989">MFKKIFFCVSIGAFNLSFSQNIDKEKLDNYFKVLDNEHKVMGSFAIADHGKVIYSNAIGFSDVENQKKADISTIYRIGSISKTFTAVLIMKAVESKKLTLDTNLSQFFPQIKNAEKIKIEYLLNHRSGIHNFTDDGLYSTYYQLPISEEKLIDIIQKAGSDFEPDAKFSYSNSNYSLLGFILEKIYKKPYAQIIEEYIGKPLQLKYTKVGGKIDPSKNMANSYTYADSKYVKSSETDMSVPIGAGNLVSTPSELIIFMNGLTSGKLISKESLEKMLTFKEHYGFGLAEVPFAGKKGFGHNGGIDHFSSVLYYFPDGERTFAMITNQSNFENNNISIAALSAAYGRDFEIPSFTVIHLSESELQQFTGTYATAKMPMKISVFVKDKVLMAQATGQGAFPLEATSKTSFKFDTAGIVINFNPTKKELVLLQGGNNILFTKE</sequence>
<evidence type="ECO:0000259" key="1">
    <source>
        <dbReference type="Pfam" id="PF00144"/>
    </source>
</evidence>
<comment type="caution">
    <text evidence="2">The sequence shown here is derived from an EMBL/GenBank/DDBJ whole genome shotgun (WGS) entry which is preliminary data.</text>
</comment>
<dbReference type="EMBL" id="JAENHK010000010">
    <property type="protein sequence ID" value="MBK1897561.1"/>
    <property type="molecule type" value="Genomic_DNA"/>
</dbReference>
<dbReference type="RefSeq" id="WP_200247852.1">
    <property type="nucleotide sequence ID" value="NZ_JAENHK010000010.1"/>
</dbReference>
<dbReference type="InterPro" id="IPR001466">
    <property type="entry name" value="Beta-lactam-related"/>
</dbReference>
<dbReference type="PANTHER" id="PTHR46825:SF9">
    <property type="entry name" value="BETA-LACTAMASE-RELATED DOMAIN-CONTAINING PROTEIN"/>
    <property type="match status" value="1"/>
</dbReference>
<dbReference type="Proteomes" id="UP000628669">
    <property type="component" value="Unassembled WGS sequence"/>
</dbReference>
<dbReference type="SUPFAM" id="SSF56601">
    <property type="entry name" value="beta-lactamase/transpeptidase-like"/>
    <property type="match status" value="1"/>
</dbReference>
<reference evidence="3" key="1">
    <citation type="submission" date="2021-01" db="EMBL/GenBank/DDBJ databases">
        <title>Genome public.</title>
        <authorList>
            <person name="Liu C."/>
            <person name="Sun Q."/>
        </authorList>
    </citation>
    <scope>NUCLEOTIDE SEQUENCE [LARGE SCALE GENOMIC DNA]</scope>
    <source>
        <strain evidence="3">YIM B02567</strain>
    </source>
</reference>
<evidence type="ECO:0000313" key="3">
    <source>
        <dbReference type="Proteomes" id="UP000628669"/>
    </source>
</evidence>
<dbReference type="Pfam" id="PF00144">
    <property type="entry name" value="Beta-lactamase"/>
    <property type="match status" value="1"/>
</dbReference>
<protein>
    <submittedName>
        <fullName evidence="2">Beta-lactamase family protein</fullName>
    </submittedName>
</protein>
<feature type="domain" description="Beta-lactamase-related" evidence="1">
    <location>
        <begin position="42"/>
        <end position="329"/>
    </location>
</feature>
<keyword evidence="3" id="KW-1185">Reference proteome</keyword>
<gene>
    <name evidence="2" type="ORF">JHL15_17480</name>
</gene>
<name>A0ABS1FYM4_9FLAO</name>
<dbReference type="Gene3D" id="3.40.710.10">
    <property type="entry name" value="DD-peptidase/beta-lactamase superfamily"/>
    <property type="match status" value="1"/>
</dbReference>
<organism evidence="2 3">
    <name type="scientific">Chryseobacterium paridis</name>
    <dbReference type="NCBI Taxonomy" id="2800328"/>
    <lineage>
        <taxon>Bacteria</taxon>
        <taxon>Pseudomonadati</taxon>
        <taxon>Bacteroidota</taxon>
        <taxon>Flavobacteriia</taxon>
        <taxon>Flavobacteriales</taxon>
        <taxon>Weeksellaceae</taxon>
        <taxon>Chryseobacterium group</taxon>
        <taxon>Chryseobacterium</taxon>
    </lineage>
</organism>
<proteinExistence type="predicted"/>